<dbReference type="Proteomes" id="UP000322659">
    <property type="component" value="Unassembled WGS sequence"/>
</dbReference>
<keyword evidence="2" id="KW-1185">Reference proteome</keyword>
<comment type="caution">
    <text evidence="1">The sequence shown here is derived from an EMBL/GenBank/DDBJ whole genome shotgun (WGS) entry which is preliminary data.</text>
</comment>
<proteinExistence type="predicted"/>
<evidence type="ECO:0000313" key="2">
    <source>
        <dbReference type="Proteomes" id="UP000322659"/>
    </source>
</evidence>
<organism evidence="1 2">
    <name type="scientific">Brachyspira aalborgi</name>
    <dbReference type="NCBI Taxonomy" id="29522"/>
    <lineage>
        <taxon>Bacteria</taxon>
        <taxon>Pseudomonadati</taxon>
        <taxon>Spirochaetota</taxon>
        <taxon>Spirochaetia</taxon>
        <taxon>Brachyspirales</taxon>
        <taxon>Brachyspiraceae</taxon>
        <taxon>Brachyspira</taxon>
    </lineage>
</organism>
<evidence type="ECO:0008006" key="3">
    <source>
        <dbReference type="Google" id="ProtNLM"/>
    </source>
</evidence>
<gene>
    <name evidence="1" type="ORF">EPJ71_01000</name>
</gene>
<dbReference type="EMBL" id="SAXZ01000001">
    <property type="protein sequence ID" value="TXJ34470.1"/>
    <property type="molecule type" value="Genomic_DNA"/>
</dbReference>
<evidence type="ECO:0000313" key="1">
    <source>
        <dbReference type="EMBL" id="TXJ34470.1"/>
    </source>
</evidence>
<accession>A0ABY3KC40</accession>
<dbReference type="RefSeq" id="WP_147556983.1">
    <property type="nucleotide sequence ID" value="NZ_SAXV01000008.1"/>
</dbReference>
<reference evidence="1 2" key="1">
    <citation type="journal article" date="1992" name="Lakartidningen">
        <title>[Penicillin V and not amoxicillin is the first choice preparation in acute otitis].</title>
        <authorList>
            <person name="Kamme C."/>
            <person name="Lundgren K."/>
            <person name="Prellner K."/>
        </authorList>
    </citation>
    <scope>NUCLEOTIDE SEQUENCE [LARGE SCALE GENOMIC DNA]</scope>
    <source>
        <strain evidence="1 2">PC5099IV</strain>
    </source>
</reference>
<protein>
    <recommendedName>
        <fullName evidence="3">Lipocalin-like domain-containing protein</fullName>
    </recommendedName>
</protein>
<sequence length="184" mass="20282">MLHNLVKTFLTSITFDSLSRKIKNPCLVINKNSFFKEEIIMYNFKKLFTYMVVGALVIALSISCKSNEEPTDNTHSNHPPSWTYKGSTATAIVTTSGGTCNIKGTALSDSNQSLQYDITITKWSGAGSTDSGDVFLGDYPLGEATVAAPTGYTSFTVQYYNGNTIRVNFQVDGTWYSAYDMVRQ</sequence>
<name>A0ABY3KC40_9SPIR</name>